<accession>A0ABX3A4S5</accession>
<evidence type="ECO:0000313" key="2">
    <source>
        <dbReference type="Proteomes" id="UP000094329"/>
    </source>
</evidence>
<keyword evidence="2" id="KW-1185">Reference proteome</keyword>
<dbReference type="EMBL" id="MDTU01000001">
    <property type="protein sequence ID" value="ODN43864.1"/>
    <property type="molecule type" value="Genomic_DNA"/>
</dbReference>
<protein>
    <submittedName>
        <fullName evidence="1">Uncharacterized protein</fullName>
    </submittedName>
</protein>
<reference evidence="1 2" key="1">
    <citation type="submission" date="2016-08" db="EMBL/GenBank/DDBJ databases">
        <title>Draft genome sequence of Candidatus Piscirickettsia litoralis, from seawater.</title>
        <authorList>
            <person name="Wan X."/>
            <person name="Lee A.J."/>
            <person name="Hou S."/>
            <person name="Donachie S.P."/>
        </authorList>
    </citation>
    <scope>NUCLEOTIDE SEQUENCE [LARGE SCALE GENOMIC DNA]</scope>
    <source>
        <strain evidence="1 2">Y2</strain>
    </source>
</reference>
<sequence length="59" mass="6861">MILFIESCDEQIDYISIFTFCFSILSFYKARKIPLLLPVSNLSACAKNNLHHLHDEDNK</sequence>
<evidence type="ECO:0000313" key="1">
    <source>
        <dbReference type="EMBL" id="ODN43864.1"/>
    </source>
</evidence>
<comment type="caution">
    <text evidence="1">The sequence shown here is derived from an EMBL/GenBank/DDBJ whole genome shotgun (WGS) entry which is preliminary data.</text>
</comment>
<gene>
    <name evidence="1" type="ORF">BGC07_14430</name>
</gene>
<dbReference type="Proteomes" id="UP000094329">
    <property type="component" value="Unassembled WGS sequence"/>
</dbReference>
<name>A0ABX3A4S5_9GAMM</name>
<organism evidence="1 2">
    <name type="scientific">Piscirickettsia litoralis</name>
    <dbReference type="NCBI Taxonomy" id="1891921"/>
    <lineage>
        <taxon>Bacteria</taxon>
        <taxon>Pseudomonadati</taxon>
        <taxon>Pseudomonadota</taxon>
        <taxon>Gammaproteobacteria</taxon>
        <taxon>Thiotrichales</taxon>
        <taxon>Piscirickettsiaceae</taxon>
        <taxon>Piscirickettsia</taxon>
    </lineage>
</organism>
<proteinExistence type="predicted"/>